<organism evidence="9 10">
    <name type="scientific">Trichonephila clavipes</name>
    <name type="common">Golden silk orbweaver</name>
    <name type="synonym">Nephila clavipes</name>
    <dbReference type="NCBI Taxonomy" id="2585209"/>
    <lineage>
        <taxon>Eukaryota</taxon>
        <taxon>Metazoa</taxon>
        <taxon>Ecdysozoa</taxon>
        <taxon>Arthropoda</taxon>
        <taxon>Chelicerata</taxon>
        <taxon>Arachnida</taxon>
        <taxon>Araneae</taxon>
        <taxon>Araneomorphae</taxon>
        <taxon>Entelegynae</taxon>
        <taxon>Araneoidea</taxon>
        <taxon>Nephilidae</taxon>
        <taxon>Trichonephila</taxon>
    </lineage>
</organism>
<keyword evidence="4 7" id="KW-0863">Zinc-finger</keyword>
<gene>
    <name evidence="9" type="primary">NCL1_35365</name>
    <name evidence="9" type="ORF">TNCV_24601</name>
</gene>
<dbReference type="Proteomes" id="UP000887159">
    <property type="component" value="Unassembled WGS sequence"/>
</dbReference>
<name>A0A8X6W1E1_TRICX</name>
<evidence type="ECO:0000259" key="8">
    <source>
        <dbReference type="PROSITE" id="PS50157"/>
    </source>
</evidence>
<evidence type="ECO:0000256" key="3">
    <source>
        <dbReference type="ARBA" id="ARBA00022737"/>
    </source>
</evidence>
<comment type="subcellular location">
    <subcellularLocation>
        <location evidence="1">Nucleus</location>
    </subcellularLocation>
</comment>
<dbReference type="AlphaFoldDB" id="A0A8X6W1E1"/>
<evidence type="ECO:0000313" key="10">
    <source>
        <dbReference type="Proteomes" id="UP000887159"/>
    </source>
</evidence>
<evidence type="ECO:0000256" key="1">
    <source>
        <dbReference type="ARBA" id="ARBA00004123"/>
    </source>
</evidence>
<evidence type="ECO:0000256" key="5">
    <source>
        <dbReference type="ARBA" id="ARBA00022833"/>
    </source>
</evidence>
<keyword evidence="6" id="KW-0539">Nucleus</keyword>
<keyword evidence="10" id="KW-1185">Reference proteome</keyword>
<dbReference type="SMART" id="SM00355">
    <property type="entry name" value="ZnF_C2H2"/>
    <property type="match status" value="2"/>
</dbReference>
<comment type="caution">
    <text evidence="9">The sequence shown here is derived from an EMBL/GenBank/DDBJ whole genome shotgun (WGS) entry which is preliminary data.</text>
</comment>
<evidence type="ECO:0000256" key="2">
    <source>
        <dbReference type="ARBA" id="ARBA00022723"/>
    </source>
</evidence>
<dbReference type="Pfam" id="PF00096">
    <property type="entry name" value="zf-C2H2"/>
    <property type="match status" value="1"/>
</dbReference>
<sequence length="118" mass="13447">MTVKPSVDTELLDIHTSSKKEYIGAVPLSKAKLGPVNSPIQCSPNLESTIWKCSVCGKDLSTKYSLARHVRRHFEETPQYSCELCGLQFSWKESLNFHTRKKHPNHMQIDVNCDQETN</sequence>
<dbReference type="GO" id="GO:0008270">
    <property type="term" value="F:zinc ion binding"/>
    <property type="evidence" value="ECO:0007669"/>
    <property type="project" value="UniProtKB-KW"/>
</dbReference>
<accession>A0A8X6W1E1</accession>
<keyword evidence="5" id="KW-0862">Zinc</keyword>
<dbReference type="InterPro" id="IPR050888">
    <property type="entry name" value="ZnF_C2H2-type_TF"/>
</dbReference>
<keyword evidence="2" id="KW-0479">Metal-binding</keyword>
<proteinExistence type="predicted"/>
<dbReference type="InterPro" id="IPR013087">
    <property type="entry name" value="Znf_C2H2_type"/>
</dbReference>
<dbReference type="PROSITE" id="PS00028">
    <property type="entry name" value="ZINC_FINGER_C2H2_1"/>
    <property type="match status" value="2"/>
</dbReference>
<dbReference type="SUPFAM" id="SSF57667">
    <property type="entry name" value="beta-beta-alpha zinc fingers"/>
    <property type="match status" value="1"/>
</dbReference>
<dbReference type="GO" id="GO:0005634">
    <property type="term" value="C:nucleus"/>
    <property type="evidence" value="ECO:0007669"/>
    <property type="project" value="UniProtKB-SubCell"/>
</dbReference>
<dbReference type="InterPro" id="IPR036236">
    <property type="entry name" value="Znf_C2H2_sf"/>
</dbReference>
<feature type="domain" description="C2H2-type" evidence="8">
    <location>
        <begin position="80"/>
        <end position="108"/>
    </location>
</feature>
<dbReference type="FunFam" id="3.30.160.60:FF:000065">
    <property type="entry name" value="B-cell CLL/lymphoma 6, member B"/>
    <property type="match status" value="1"/>
</dbReference>
<dbReference type="Gene3D" id="3.30.160.60">
    <property type="entry name" value="Classic Zinc Finger"/>
    <property type="match status" value="2"/>
</dbReference>
<evidence type="ECO:0000313" key="9">
    <source>
        <dbReference type="EMBL" id="GFY26260.1"/>
    </source>
</evidence>
<dbReference type="PROSITE" id="PS50157">
    <property type="entry name" value="ZINC_FINGER_C2H2_2"/>
    <property type="match status" value="2"/>
</dbReference>
<reference evidence="9" key="1">
    <citation type="submission" date="2020-08" db="EMBL/GenBank/DDBJ databases">
        <title>Multicomponent nature underlies the extraordinary mechanical properties of spider dragline silk.</title>
        <authorList>
            <person name="Kono N."/>
            <person name="Nakamura H."/>
            <person name="Mori M."/>
            <person name="Yoshida Y."/>
            <person name="Ohtoshi R."/>
            <person name="Malay A.D."/>
            <person name="Moran D.A.P."/>
            <person name="Tomita M."/>
            <person name="Numata K."/>
            <person name="Arakawa K."/>
        </authorList>
    </citation>
    <scope>NUCLEOTIDE SEQUENCE</scope>
</reference>
<evidence type="ECO:0000256" key="6">
    <source>
        <dbReference type="ARBA" id="ARBA00023242"/>
    </source>
</evidence>
<dbReference type="EMBL" id="BMAU01021375">
    <property type="protein sequence ID" value="GFY26260.1"/>
    <property type="molecule type" value="Genomic_DNA"/>
</dbReference>
<dbReference type="PANTHER" id="PTHR24406">
    <property type="entry name" value="TRANSCRIPTIONAL REPRESSOR CTCFL-RELATED"/>
    <property type="match status" value="1"/>
</dbReference>
<evidence type="ECO:0000256" key="4">
    <source>
        <dbReference type="ARBA" id="ARBA00022771"/>
    </source>
</evidence>
<protein>
    <submittedName>
        <fullName evidence="9">PR domain zinc finger protein 15</fullName>
    </submittedName>
</protein>
<evidence type="ECO:0000256" key="7">
    <source>
        <dbReference type="PROSITE-ProRule" id="PRU00042"/>
    </source>
</evidence>
<feature type="domain" description="C2H2-type" evidence="8">
    <location>
        <begin position="51"/>
        <end position="78"/>
    </location>
</feature>
<keyword evidence="3" id="KW-0677">Repeat</keyword>